<sequence length="531" mass="61412">MFRSKEKALILKNCHQQKTDTFYFGKIERYFLKSDKVSYKQVISVKTFQDLDLDEIFMLADRTISRVGQQFLYHVLRTIPKDETRTARFESLKETFRADAALKQTTLNELYRLRKPEAYYIASLFQEEHIQKPKWYRLIPVLSVLSFCTVLLTVFYPQFLFLLLILVAGNFIIHYWNKNNLYQYAGSIPQLLTLNQVVKNLLKTNAFPQTENVKEATRCLDGLGKHMRFFTVEAKMQGELGQLSEAISELIKAMFLLEPIMLFHVLQKLEKHRTQMETLFIFAGEIDTALSIDTFGSSLPYFCKPEFTQDAEKYLSAAELYHPLIPDAVANSIILENQSALLTGSNMSGKTTFIRAIGINAIFAQTLNICFAREFRLPRLKIFSAIRISDDLLSEKSYYFEEVNTIKQMLEESRTGYPNLFLLDELFKGTNTFERIAAGKSVLSYLSKEANFVFISTHDLELADYLQETYNLYHFTETVANGTILFDYKIKTGRLKTTNAIRILELNNYPAEIIEEAKMLAETMRTVQALN</sequence>
<feature type="domain" description="DNA mismatch repair proteins mutS family" evidence="5">
    <location>
        <begin position="337"/>
        <end position="522"/>
    </location>
</feature>
<keyword evidence="1" id="KW-0547">Nucleotide-binding</keyword>
<dbReference type="InterPro" id="IPR027417">
    <property type="entry name" value="P-loop_NTPase"/>
</dbReference>
<evidence type="ECO:0000259" key="5">
    <source>
        <dbReference type="SMART" id="SM00534"/>
    </source>
</evidence>
<dbReference type="GO" id="GO:0006298">
    <property type="term" value="P:mismatch repair"/>
    <property type="evidence" value="ECO:0007669"/>
    <property type="project" value="InterPro"/>
</dbReference>
<evidence type="ECO:0000313" key="7">
    <source>
        <dbReference type="Proteomes" id="UP000326570"/>
    </source>
</evidence>
<accession>A0A5N1IMN3</accession>
<comment type="caution">
    <text evidence="6">The sequence shown here is derived from an EMBL/GenBank/DDBJ whole genome shotgun (WGS) entry which is preliminary data.</text>
</comment>
<evidence type="ECO:0000256" key="4">
    <source>
        <dbReference type="SAM" id="Phobius"/>
    </source>
</evidence>
<dbReference type="Proteomes" id="UP000326570">
    <property type="component" value="Unassembled WGS sequence"/>
</dbReference>
<gene>
    <name evidence="6" type="ORF">F0P94_15205</name>
</gene>
<dbReference type="Pfam" id="PF00488">
    <property type="entry name" value="MutS_V"/>
    <property type="match status" value="1"/>
</dbReference>
<proteinExistence type="predicted"/>
<dbReference type="GO" id="GO:0005524">
    <property type="term" value="F:ATP binding"/>
    <property type="evidence" value="ECO:0007669"/>
    <property type="project" value="UniProtKB-KW"/>
</dbReference>
<protein>
    <submittedName>
        <fullName evidence="6">DNA mismatch repair protein MutS</fullName>
    </submittedName>
</protein>
<keyword evidence="4" id="KW-0812">Transmembrane</keyword>
<dbReference type="GO" id="GO:0030983">
    <property type="term" value="F:mismatched DNA binding"/>
    <property type="evidence" value="ECO:0007669"/>
    <property type="project" value="InterPro"/>
</dbReference>
<dbReference type="GO" id="GO:0140664">
    <property type="term" value="F:ATP-dependent DNA damage sensor activity"/>
    <property type="evidence" value="ECO:0007669"/>
    <property type="project" value="InterPro"/>
</dbReference>
<evidence type="ECO:0000256" key="3">
    <source>
        <dbReference type="ARBA" id="ARBA00023125"/>
    </source>
</evidence>
<dbReference type="PANTHER" id="PTHR11361:SF152">
    <property type="entry name" value="DNA MISMATCH REPAIR PROTEIN"/>
    <property type="match status" value="1"/>
</dbReference>
<keyword evidence="2" id="KW-0067">ATP-binding</keyword>
<dbReference type="AlphaFoldDB" id="A0A5N1IMN3"/>
<dbReference type="SUPFAM" id="SSF52540">
    <property type="entry name" value="P-loop containing nucleoside triphosphate hydrolases"/>
    <property type="match status" value="1"/>
</dbReference>
<keyword evidence="4" id="KW-0472">Membrane</keyword>
<dbReference type="GO" id="GO:0005829">
    <property type="term" value="C:cytosol"/>
    <property type="evidence" value="ECO:0007669"/>
    <property type="project" value="TreeGrafter"/>
</dbReference>
<organism evidence="6 7">
    <name type="scientific">Adhaeribacter soli</name>
    <dbReference type="NCBI Taxonomy" id="2607655"/>
    <lineage>
        <taxon>Bacteria</taxon>
        <taxon>Pseudomonadati</taxon>
        <taxon>Bacteroidota</taxon>
        <taxon>Cytophagia</taxon>
        <taxon>Cytophagales</taxon>
        <taxon>Hymenobacteraceae</taxon>
        <taxon>Adhaeribacter</taxon>
    </lineage>
</organism>
<dbReference type="InterPro" id="IPR045076">
    <property type="entry name" value="MutS"/>
</dbReference>
<keyword evidence="7" id="KW-1185">Reference proteome</keyword>
<keyword evidence="4" id="KW-1133">Transmembrane helix</keyword>
<keyword evidence="3" id="KW-0238">DNA-binding</keyword>
<evidence type="ECO:0000256" key="2">
    <source>
        <dbReference type="ARBA" id="ARBA00022840"/>
    </source>
</evidence>
<name>A0A5N1IMN3_9BACT</name>
<dbReference type="EMBL" id="VTWT01000008">
    <property type="protein sequence ID" value="KAA9331231.1"/>
    <property type="molecule type" value="Genomic_DNA"/>
</dbReference>
<reference evidence="6 7" key="1">
    <citation type="submission" date="2019-09" db="EMBL/GenBank/DDBJ databases">
        <title>Genome sequence of Adhaeribacter sp. M2.</title>
        <authorList>
            <person name="Srinivasan S."/>
        </authorList>
    </citation>
    <scope>NUCLEOTIDE SEQUENCE [LARGE SCALE GENOMIC DNA]</scope>
    <source>
        <strain evidence="6 7">M2</strain>
    </source>
</reference>
<dbReference type="InterPro" id="IPR000432">
    <property type="entry name" value="DNA_mismatch_repair_MutS_C"/>
</dbReference>
<evidence type="ECO:0000313" key="6">
    <source>
        <dbReference type="EMBL" id="KAA9331231.1"/>
    </source>
</evidence>
<feature type="transmembrane region" description="Helical" evidence="4">
    <location>
        <begin position="135"/>
        <end position="153"/>
    </location>
</feature>
<dbReference type="PANTHER" id="PTHR11361">
    <property type="entry name" value="DNA MISMATCH REPAIR PROTEIN MUTS FAMILY MEMBER"/>
    <property type="match status" value="1"/>
</dbReference>
<evidence type="ECO:0000256" key="1">
    <source>
        <dbReference type="ARBA" id="ARBA00022741"/>
    </source>
</evidence>
<dbReference type="RefSeq" id="WP_150904754.1">
    <property type="nucleotide sequence ID" value="NZ_VTWT01000008.1"/>
</dbReference>
<dbReference type="Gene3D" id="3.40.50.300">
    <property type="entry name" value="P-loop containing nucleotide triphosphate hydrolases"/>
    <property type="match status" value="1"/>
</dbReference>
<dbReference type="SMART" id="SM00534">
    <property type="entry name" value="MUTSac"/>
    <property type="match status" value="1"/>
</dbReference>